<proteinExistence type="predicted"/>
<accession>A0ABT5VLJ4</accession>
<evidence type="ECO:0000313" key="2">
    <source>
        <dbReference type="Proteomes" id="UP001148125"/>
    </source>
</evidence>
<protein>
    <submittedName>
        <fullName evidence="1">YaaC family protein</fullName>
    </submittedName>
</protein>
<dbReference type="Proteomes" id="UP001148125">
    <property type="component" value="Unassembled WGS sequence"/>
</dbReference>
<name>A0ABT5VLJ4_9BACI</name>
<dbReference type="Pfam" id="PF14175">
    <property type="entry name" value="YaaC"/>
    <property type="match status" value="1"/>
</dbReference>
<gene>
    <name evidence="1" type="ORF">N7Z68_23665</name>
</gene>
<organism evidence="1 2">
    <name type="scientific">Alkalihalobacterium chitinilyticum</name>
    <dbReference type="NCBI Taxonomy" id="2980103"/>
    <lineage>
        <taxon>Bacteria</taxon>
        <taxon>Bacillati</taxon>
        <taxon>Bacillota</taxon>
        <taxon>Bacilli</taxon>
        <taxon>Bacillales</taxon>
        <taxon>Bacillaceae</taxon>
        <taxon>Alkalihalobacterium</taxon>
    </lineage>
</organism>
<dbReference type="InterPro" id="IPR026988">
    <property type="entry name" value="YaaC-like"/>
</dbReference>
<sequence length="326" mass="38626">MKLQNNIWNKVLPFRSTNYTQLILKSCYEAKGFKDGEVLAFQNTYPFIYYLEHGEKYFSQVQTSPIEIKPVLLFYGMVQLMKACLLLSDPHYPETSQVLAHGVTTRKRKKSQYIFLDDEVKIQKNGLLTHFSNKMFHVKHFSSEKYKMRLLLRQVWEVHSLFTQIEWKKNPFLVQISHKAVKLPNKILDEYQFGLSSFCSYISERSKQSFKPILEHQTNDHFSISMDTCISSIQCHPFLYDGNENYYLSPYKSDLLDIPEVIAHYLILYNLSMICRYETEWWGELFHHYPEHDYPFIYDFLSIATDKVPLLLFLLIDKQIANASKT</sequence>
<reference evidence="1" key="1">
    <citation type="submission" date="2024-05" db="EMBL/GenBank/DDBJ databases">
        <title>Alkalihalobacillus sp. strain MEB203 novel alkaliphilic bacterium from Lonar Lake, India.</title>
        <authorList>
            <person name="Joshi A."/>
            <person name="Thite S."/>
            <person name="Mengade P."/>
        </authorList>
    </citation>
    <scope>NUCLEOTIDE SEQUENCE</scope>
    <source>
        <strain evidence="1">MEB 203</strain>
    </source>
</reference>
<keyword evidence="2" id="KW-1185">Reference proteome</keyword>
<dbReference type="RefSeq" id="WP_275120892.1">
    <property type="nucleotide sequence ID" value="NZ_JAOTPO010000032.1"/>
</dbReference>
<comment type="caution">
    <text evidence="1">The sequence shown here is derived from an EMBL/GenBank/DDBJ whole genome shotgun (WGS) entry which is preliminary data.</text>
</comment>
<evidence type="ECO:0000313" key="1">
    <source>
        <dbReference type="EMBL" id="MDE5416301.1"/>
    </source>
</evidence>
<dbReference type="EMBL" id="JAOTPO010000032">
    <property type="protein sequence ID" value="MDE5416301.1"/>
    <property type="molecule type" value="Genomic_DNA"/>
</dbReference>